<dbReference type="Gene3D" id="1.10.10.10">
    <property type="entry name" value="Winged helix-like DNA-binding domain superfamily/Winged helix DNA-binding domain"/>
    <property type="match status" value="1"/>
</dbReference>
<evidence type="ECO:0000259" key="2">
    <source>
        <dbReference type="Pfam" id="PF03428"/>
    </source>
</evidence>
<sequence>MKHIALTPFGRAPATLAQVAAARTAPPCPAVDKWTLYARLRTARVRLGVSDRDLGVLHALLSFLPERELRDGEPLVVYPSNATLSDRAHGMPESTLRRHLAALVRAGLVARRDSPNGKRYAARSRAGELVAAYGFDLRSLLLRAPLIEAEARAAEAEAQALRARRAEAVVLLRDASKLAALLGASEAADPLDGARSLLRRQLGPEQVAALVRDLSGLVDNLRARLAPAEEMSGNDGQNERHQQSPIQKDHDPIGGHEDEAADAASRACHEIEEPVRPRSHRAGGEAAIPLALVLKACPELLTYAEAEPRSWRDLAALAEKVRGYMGIASTIWVEARSRMGPDLAAATVAVMLQRFGEIRNPGGYLRRLVERHAEGRLNLSGLIFGLLGRQGA</sequence>
<protein>
    <submittedName>
        <fullName evidence="4">Plasmid replication protein RepC</fullName>
    </submittedName>
</protein>
<organism evidence="4 5">
    <name type="scientific">Rubellimicrobium aerolatum</name>
    <dbReference type="NCBI Taxonomy" id="490979"/>
    <lineage>
        <taxon>Bacteria</taxon>
        <taxon>Pseudomonadati</taxon>
        <taxon>Pseudomonadota</taxon>
        <taxon>Alphaproteobacteria</taxon>
        <taxon>Rhodobacterales</taxon>
        <taxon>Roseobacteraceae</taxon>
        <taxon>Rubellimicrobium</taxon>
    </lineage>
</organism>
<keyword evidence="5" id="KW-1185">Reference proteome</keyword>
<dbReference type="InterPro" id="IPR047611">
    <property type="entry name" value="RepABC_RepC"/>
</dbReference>
<accession>A0ABW0SGQ6</accession>
<feature type="domain" description="Plasmid replication protein C C-terminal" evidence="3">
    <location>
        <begin position="289"/>
        <end position="387"/>
    </location>
</feature>
<comment type="caution">
    <text evidence="4">The sequence shown here is derived from an EMBL/GenBank/DDBJ whole genome shotgun (WGS) entry which is preliminary data.</text>
</comment>
<dbReference type="Pfam" id="PF03428">
    <property type="entry name" value="RP-C"/>
    <property type="match status" value="1"/>
</dbReference>
<evidence type="ECO:0000259" key="3">
    <source>
        <dbReference type="Pfam" id="PF11800"/>
    </source>
</evidence>
<name>A0ABW0SGQ6_9RHOB</name>
<dbReference type="InterPro" id="IPR021760">
    <property type="entry name" value="RepC_C"/>
</dbReference>
<dbReference type="NCBIfam" id="NF040974">
    <property type="entry name" value="RepABC_RepC"/>
    <property type="match status" value="1"/>
</dbReference>
<evidence type="ECO:0000256" key="1">
    <source>
        <dbReference type="SAM" id="MobiDB-lite"/>
    </source>
</evidence>
<dbReference type="RefSeq" id="WP_209843009.1">
    <property type="nucleotide sequence ID" value="NZ_JAGGJP010000022.1"/>
</dbReference>
<reference evidence="5" key="1">
    <citation type="journal article" date="2019" name="Int. J. Syst. Evol. Microbiol.">
        <title>The Global Catalogue of Microorganisms (GCM) 10K type strain sequencing project: providing services to taxonomists for standard genome sequencing and annotation.</title>
        <authorList>
            <consortium name="The Broad Institute Genomics Platform"/>
            <consortium name="The Broad Institute Genome Sequencing Center for Infectious Disease"/>
            <person name="Wu L."/>
            <person name="Ma J."/>
        </authorList>
    </citation>
    <scope>NUCLEOTIDE SEQUENCE [LARGE SCALE GENOMIC DNA]</scope>
    <source>
        <strain evidence="5">KACC 11588</strain>
    </source>
</reference>
<gene>
    <name evidence="4" type="primary">repC</name>
    <name evidence="4" type="ORF">ACFPOC_16925</name>
</gene>
<dbReference type="InterPro" id="IPR005090">
    <property type="entry name" value="RepC_N"/>
</dbReference>
<dbReference type="InterPro" id="IPR036388">
    <property type="entry name" value="WH-like_DNA-bd_sf"/>
</dbReference>
<dbReference type="InterPro" id="IPR011991">
    <property type="entry name" value="ArsR-like_HTH"/>
</dbReference>
<dbReference type="SUPFAM" id="SSF46785">
    <property type="entry name" value="Winged helix' DNA-binding domain"/>
    <property type="match status" value="1"/>
</dbReference>
<dbReference type="CDD" id="cd00090">
    <property type="entry name" value="HTH_ARSR"/>
    <property type="match status" value="1"/>
</dbReference>
<dbReference type="Proteomes" id="UP001596056">
    <property type="component" value="Unassembled WGS sequence"/>
</dbReference>
<evidence type="ECO:0000313" key="4">
    <source>
        <dbReference type="EMBL" id="MFC5568095.1"/>
    </source>
</evidence>
<feature type="region of interest" description="Disordered" evidence="1">
    <location>
        <begin position="228"/>
        <end position="267"/>
    </location>
</feature>
<evidence type="ECO:0000313" key="5">
    <source>
        <dbReference type="Proteomes" id="UP001596056"/>
    </source>
</evidence>
<proteinExistence type="predicted"/>
<dbReference type="Pfam" id="PF11800">
    <property type="entry name" value="RP-C_C"/>
    <property type="match status" value="1"/>
</dbReference>
<feature type="domain" description="Plasmid replication protein C N-terminal" evidence="2">
    <location>
        <begin position="15"/>
        <end position="180"/>
    </location>
</feature>
<dbReference type="EMBL" id="JBHSNA010000026">
    <property type="protein sequence ID" value="MFC5568095.1"/>
    <property type="molecule type" value="Genomic_DNA"/>
</dbReference>
<dbReference type="InterPro" id="IPR036390">
    <property type="entry name" value="WH_DNA-bd_sf"/>
</dbReference>
<feature type="compositionally biased region" description="Basic and acidic residues" evidence="1">
    <location>
        <begin position="237"/>
        <end position="258"/>
    </location>
</feature>